<feature type="transmembrane region" description="Helical" evidence="7">
    <location>
        <begin position="348"/>
        <end position="374"/>
    </location>
</feature>
<comment type="subcellular location">
    <subcellularLocation>
        <location evidence="1">Membrane</location>
        <topology evidence="1">Multi-pass membrane protein</topology>
    </subcellularLocation>
</comment>
<evidence type="ECO:0000259" key="8">
    <source>
        <dbReference type="PROSITE" id="PS50850"/>
    </source>
</evidence>
<protein>
    <submittedName>
        <fullName evidence="9">AmpG family muropeptide MFS transporter</fullName>
    </submittedName>
</protein>
<dbReference type="Proteomes" id="UP000595197">
    <property type="component" value="Chromosome"/>
</dbReference>
<dbReference type="Gene3D" id="1.20.1250.20">
    <property type="entry name" value="MFS general substrate transporter like domains"/>
    <property type="match status" value="2"/>
</dbReference>
<feature type="transmembrane region" description="Helical" evidence="7">
    <location>
        <begin position="323"/>
        <end position="342"/>
    </location>
</feature>
<evidence type="ECO:0000313" key="9">
    <source>
        <dbReference type="EMBL" id="QQP89925.1"/>
    </source>
</evidence>
<dbReference type="PANTHER" id="PTHR12778:SF10">
    <property type="entry name" value="MAJOR FACILITATOR SUPERFAMILY DOMAIN-CONTAINING PROTEIN 3"/>
    <property type="match status" value="1"/>
</dbReference>
<dbReference type="PROSITE" id="PS50850">
    <property type="entry name" value="MFS"/>
    <property type="match status" value="1"/>
</dbReference>
<evidence type="ECO:0000256" key="3">
    <source>
        <dbReference type="ARBA" id="ARBA00022448"/>
    </source>
</evidence>
<dbReference type="InterPro" id="IPR036259">
    <property type="entry name" value="MFS_trans_sf"/>
</dbReference>
<keyword evidence="5 7" id="KW-1133">Transmembrane helix</keyword>
<dbReference type="EMBL" id="CP067420">
    <property type="protein sequence ID" value="QQP89925.1"/>
    <property type="molecule type" value="Genomic_DNA"/>
</dbReference>
<feature type="transmembrane region" description="Helical" evidence="7">
    <location>
        <begin position="151"/>
        <end position="175"/>
    </location>
</feature>
<evidence type="ECO:0000256" key="6">
    <source>
        <dbReference type="ARBA" id="ARBA00023136"/>
    </source>
</evidence>
<dbReference type="RefSeq" id="WP_201076725.1">
    <property type="nucleotide sequence ID" value="NZ_CP067420.1"/>
</dbReference>
<organism evidence="9 10">
    <name type="scientific">Skermanella cutis</name>
    <dbReference type="NCBI Taxonomy" id="2775420"/>
    <lineage>
        <taxon>Bacteria</taxon>
        <taxon>Pseudomonadati</taxon>
        <taxon>Pseudomonadota</taxon>
        <taxon>Alphaproteobacteria</taxon>
        <taxon>Rhodospirillales</taxon>
        <taxon>Azospirillaceae</taxon>
        <taxon>Skermanella</taxon>
    </lineage>
</organism>
<feature type="transmembrane region" description="Helical" evidence="7">
    <location>
        <begin position="256"/>
        <end position="278"/>
    </location>
</feature>
<keyword evidence="10" id="KW-1185">Reference proteome</keyword>
<feature type="transmembrane region" description="Helical" evidence="7">
    <location>
        <begin position="298"/>
        <end position="316"/>
    </location>
</feature>
<accession>A0ABX7B8J1</accession>
<feature type="transmembrane region" description="Helical" evidence="7">
    <location>
        <begin position="181"/>
        <end position="200"/>
    </location>
</feature>
<evidence type="ECO:0000313" key="10">
    <source>
        <dbReference type="Proteomes" id="UP000595197"/>
    </source>
</evidence>
<feature type="transmembrane region" description="Helical" evidence="7">
    <location>
        <begin position="48"/>
        <end position="69"/>
    </location>
</feature>
<dbReference type="InterPro" id="IPR004752">
    <property type="entry name" value="AmpG_permease/AT-1"/>
</dbReference>
<feature type="transmembrane region" description="Helical" evidence="7">
    <location>
        <begin position="21"/>
        <end position="42"/>
    </location>
</feature>
<dbReference type="InterPro" id="IPR020846">
    <property type="entry name" value="MFS_dom"/>
</dbReference>
<dbReference type="NCBIfam" id="TIGR00901">
    <property type="entry name" value="2A0125"/>
    <property type="match status" value="1"/>
</dbReference>
<evidence type="ECO:0000256" key="1">
    <source>
        <dbReference type="ARBA" id="ARBA00004141"/>
    </source>
</evidence>
<dbReference type="PANTHER" id="PTHR12778">
    <property type="entry name" value="SOLUTE CARRIER FAMILY 33 ACETYL-COA TRANSPORTER -RELATED"/>
    <property type="match status" value="1"/>
</dbReference>
<sequence>MALSSWAGAASVYLDRRVIAILFLGFSSGLPLALTGATLSVWLVEGGIAKTAIGLFALVGLPYTLKFAWAPLIDRLRLPVLTRLLGRRRGWAVLTQAGLMLSLLGLGSTDPIAELWWMALFAVCVSFCSASQDIVLDAWRVEILDENQYGAGAAAVVLGYRIGMLTSGAGALYLASVLPWSLVYAVMAALVGVGFVTMLLNREPEVRASPESERRERSVADFLEMRPGLKGWRAELLAWLFGAVVAPFADFMTRRAWAAILLFIAIYKLGDVYAGAMATPFYLELGFSKIEIANVTKAFGLGASIVGGLLGGVVVSRFGVMRSLLVCGLLQMVSNLMFVLLARSGHDIGMLTVVIAVENVTGGMGTAAFVAYLSSLCNVAYTATQYALLSSFSALGRDLLAASSGWLADRMDWVAYYVLSTSAALPGLLLLLWLMHIARASGAPRAGANVSIRHGTGAASEGAGSG</sequence>
<evidence type="ECO:0000256" key="4">
    <source>
        <dbReference type="ARBA" id="ARBA00022692"/>
    </source>
</evidence>
<keyword evidence="3" id="KW-0813">Transport</keyword>
<feature type="transmembrane region" description="Helical" evidence="7">
    <location>
        <begin position="115"/>
        <end position="139"/>
    </location>
</feature>
<reference evidence="9" key="1">
    <citation type="submission" date="2021-02" db="EMBL/GenBank/DDBJ databases">
        <title>Skermanella TT6 skin isolate.</title>
        <authorList>
            <person name="Lee K."/>
            <person name="Ganzorig M."/>
        </authorList>
    </citation>
    <scope>NUCLEOTIDE SEQUENCE</scope>
    <source>
        <strain evidence="9">TT6</strain>
    </source>
</reference>
<dbReference type="InterPro" id="IPR011701">
    <property type="entry name" value="MFS"/>
</dbReference>
<gene>
    <name evidence="9" type="ORF">IGS68_01200</name>
</gene>
<proteinExistence type="inferred from homology"/>
<feature type="transmembrane region" description="Helical" evidence="7">
    <location>
        <begin position="414"/>
        <end position="435"/>
    </location>
</feature>
<keyword evidence="6 7" id="KW-0472">Membrane</keyword>
<dbReference type="SUPFAM" id="SSF103473">
    <property type="entry name" value="MFS general substrate transporter"/>
    <property type="match status" value="1"/>
</dbReference>
<feature type="transmembrane region" description="Helical" evidence="7">
    <location>
        <begin position="386"/>
        <end position="408"/>
    </location>
</feature>
<name>A0ABX7B8J1_9PROT</name>
<keyword evidence="4 7" id="KW-0812">Transmembrane</keyword>
<evidence type="ECO:0000256" key="2">
    <source>
        <dbReference type="ARBA" id="ARBA00008335"/>
    </source>
</evidence>
<dbReference type="CDD" id="cd17486">
    <property type="entry name" value="MFS_AmpG_like"/>
    <property type="match status" value="1"/>
</dbReference>
<evidence type="ECO:0000256" key="5">
    <source>
        <dbReference type="ARBA" id="ARBA00022989"/>
    </source>
</evidence>
<feature type="transmembrane region" description="Helical" evidence="7">
    <location>
        <begin position="90"/>
        <end position="109"/>
    </location>
</feature>
<comment type="similarity">
    <text evidence="2">Belongs to the major facilitator superfamily.</text>
</comment>
<evidence type="ECO:0000256" key="7">
    <source>
        <dbReference type="SAM" id="Phobius"/>
    </source>
</evidence>
<dbReference type="Pfam" id="PF07690">
    <property type="entry name" value="MFS_1"/>
    <property type="match status" value="2"/>
</dbReference>
<feature type="domain" description="Major facilitator superfamily (MFS) profile" evidence="8">
    <location>
        <begin position="254"/>
        <end position="466"/>
    </location>
</feature>